<accession>A0ABQ0HKA4</accession>
<gene>
    <name evidence="6" type="ORF">GOTRE_150_00510</name>
</gene>
<keyword evidence="7" id="KW-1185">Reference proteome</keyword>
<dbReference type="Proteomes" id="UP000004881">
    <property type="component" value="Unassembled WGS sequence"/>
</dbReference>
<feature type="chain" id="PRO_5047243843" evidence="4">
    <location>
        <begin position="31"/>
        <end position="517"/>
    </location>
</feature>
<name>A0ABQ0HKA4_9ACTN</name>
<evidence type="ECO:0000313" key="6">
    <source>
        <dbReference type="EMBL" id="GAB46309.1"/>
    </source>
</evidence>
<dbReference type="PIRSF" id="PIRSF002741">
    <property type="entry name" value="MppA"/>
    <property type="match status" value="1"/>
</dbReference>
<dbReference type="Pfam" id="PF00496">
    <property type="entry name" value="SBP_bac_5"/>
    <property type="match status" value="1"/>
</dbReference>
<dbReference type="Gene3D" id="3.40.190.10">
    <property type="entry name" value="Periplasmic binding protein-like II"/>
    <property type="match status" value="1"/>
</dbReference>
<dbReference type="PROSITE" id="PS51257">
    <property type="entry name" value="PROKAR_LIPOPROTEIN"/>
    <property type="match status" value="1"/>
</dbReference>
<evidence type="ECO:0000259" key="5">
    <source>
        <dbReference type="Pfam" id="PF00496"/>
    </source>
</evidence>
<feature type="signal peptide" evidence="4">
    <location>
        <begin position="1"/>
        <end position="30"/>
    </location>
</feature>
<comment type="caution">
    <text evidence="6">The sequence shown here is derived from an EMBL/GenBank/DDBJ whole genome shotgun (WGS) entry which is preliminary data.</text>
</comment>
<dbReference type="SUPFAM" id="SSF53850">
    <property type="entry name" value="Periplasmic binding protein-like II"/>
    <property type="match status" value="1"/>
</dbReference>
<evidence type="ECO:0000313" key="7">
    <source>
        <dbReference type="Proteomes" id="UP000004881"/>
    </source>
</evidence>
<evidence type="ECO:0000256" key="2">
    <source>
        <dbReference type="ARBA" id="ARBA00022448"/>
    </source>
</evidence>
<evidence type="ECO:0000256" key="3">
    <source>
        <dbReference type="ARBA" id="ARBA00022729"/>
    </source>
</evidence>
<evidence type="ECO:0000256" key="4">
    <source>
        <dbReference type="SAM" id="SignalP"/>
    </source>
</evidence>
<dbReference type="InterPro" id="IPR030678">
    <property type="entry name" value="Peptide/Ni-bd"/>
</dbReference>
<dbReference type="Gene3D" id="3.10.105.10">
    <property type="entry name" value="Dipeptide-binding Protein, Domain 3"/>
    <property type="match status" value="1"/>
</dbReference>
<evidence type="ECO:0000256" key="1">
    <source>
        <dbReference type="ARBA" id="ARBA00005695"/>
    </source>
</evidence>
<proteinExistence type="inferred from homology"/>
<dbReference type="PANTHER" id="PTHR30290">
    <property type="entry name" value="PERIPLASMIC BINDING COMPONENT OF ABC TRANSPORTER"/>
    <property type="match status" value="1"/>
</dbReference>
<reference evidence="6 7" key="1">
    <citation type="submission" date="2012-02" db="EMBL/GenBank/DDBJ databases">
        <title>Whole genome shotgun sequence of Gordonia terrae NBRC 100016.</title>
        <authorList>
            <person name="Takarada H."/>
            <person name="Hosoyama A."/>
            <person name="Tsuchikane K."/>
            <person name="Katsumata H."/>
            <person name="Yamazaki S."/>
            <person name="Fujita N."/>
        </authorList>
    </citation>
    <scope>NUCLEOTIDE SEQUENCE [LARGE SCALE GENOMIC DNA]</scope>
    <source>
        <strain evidence="6 7">NBRC 100016</strain>
    </source>
</reference>
<sequence length="517" mass="55364">MRIRHRLAVFLSTASAATLLLTACSGGQNGASGGPVGDPVRGGTLTYAFNTEAQSVDPATCAVGVGPGPCGAVFGALVYYNIDTREFEPGMAESFTSDDGKVWTLKLRPGLEFTDGTPYDAAAVVFNWDRLLDPALLSPSAAAAESVSWQIVDDTTITVTSDEVNYQLPLTMSEDMAFIGSPQAIRAKGRDFGNSPVGAGPFVMTSWARGTEMTLDRNPGYWDQPRPYADRLVIKTIPADDQRYNALQSGEINVMAVTLKKYADRAKSAGMNVSEAALLGGTGPRISHRGPLADQRVREAIGLVIDNEQIMNAVYPGESVATGFTPEDSPMYDPRSTWPQVDVAQAQELIDEYRAANGGEEINLTYTITAGSPVSTQAGELLQAQFAKVDGLNLDIVALDGGAFYSALTSGNYDLIVSSVGGAHPENLYKVFATDGTVNTSGFSNPDVDQAFATTHTSNDPDVVNKAYADAIAGIVEGNAYRYWRHAKTYVISASDVQGVRNDNLYWFRPDLAWIQQ</sequence>
<dbReference type="EMBL" id="BAFD01000115">
    <property type="protein sequence ID" value="GAB46309.1"/>
    <property type="molecule type" value="Genomic_DNA"/>
</dbReference>
<dbReference type="InterPro" id="IPR039424">
    <property type="entry name" value="SBP_5"/>
</dbReference>
<dbReference type="CDD" id="cd00995">
    <property type="entry name" value="PBP2_NikA_DppA_OppA_like"/>
    <property type="match status" value="1"/>
</dbReference>
<dbReference type="PANTHER" id="PTHR30290:SF9">
    <property type="entry name" value="OLIGOPEPTIDE-BINDING PROTEIN APPA"/>
    <property type="match status" value="1"/>
</dbReference>
<protein>
    <submittedName>
        <fullName evidence="6">ABC transporter substrate binding protein</fullName>
    </submittedName>
</protein>
<feature type="domain" description="Solute-binding protein family 5" evidence="5">
    <location>
        <begin position="86"/>
        <end position="428"/>
    </location>
</feature>
<keyword evidence="3 4" id="KW-0732">Signal</keyword>
<dbReference type="InterPro" id="IPR000914">
    <property type="entry name" value="SBP_5_dom"/>
</dbReference>
<keyword evidence="2" id="KW-0813">Transport</keyword>
<comment type="similarity">
    <text evidence="1">Belongs to the bacterial solute-binding protein 5 family.</text>
</comment>
<organism evidence="6 7">
    <name type="scientific">Gordonia terrae NBRC 100016</name>
    <dbReference type="NCBI Taxonomy" id="1089454"/>
    <lineage>
        <taxon>Bacteria</taxon>
        <taxon>Bacillati</taxon>
        <taxon>Actinomycetota</taxon>
        <taxon>Actinomycetes</taxon>
        <taxon>Mycobacteriales</taxon>
        <taxon>Gordoniaceae</taxon>
        <taxon>Gordonia</taxon>
    </lineage>
</organism>